<dbReference type="PANTHER" id="PTHR10742">
    <property type="entry name" value="FLAVIN MONOAMINE OXIDASE"/>
    <property type="match status" value="1"/>
</dbReference>
<dbReference type="InterPro" id="IPR006311">
    <property type="entry name" value="TAT_signal"/>
</dbReference>
<dbReference type="GO" id="GO:0050361">
    <property type="term" value="F:tryptophan 2-monooxygenase activity"/>
    <property type="evidence" value="ECO:0007669"/>
    <property type="project" value="UniProtKB-EC"/>
</dbReference>
<gene>
    <name evidence="8" type="ORF">ARD30_12755</name>
    <name evidence="9" type="ORF">SAMN05660750_00003</name>
</gene>
<dbReference type="Pfam" id="PF01593">
    <property type="entry name" value="Amino_oxidase"/>
    <property type="match status" value="2"/>
</dbReference>
<evidence type="ECO:0000256" key="4">
    <source>
        <dbReference type="ARBA" id="ARBA00017871"/>
    </source>
</evidence>
<evidence type="ECO:0000313" key="8">
    <source>
        <dbReference type="EMBL" id="KQK30806.1"/>
    </source>
</evidence>
<sequence>MTTHPARPSRRTLLTAGSALAAFAIGGRGAAAADTDVVVIGAGAAGIAAAHALRAAGRRPIILEARSRIGGRAFTDTSLGPAYDAGAMFIHWAERNPWTQIARDLGVETAAEPGGSGFQVFADGRPMADAERRRRRDAFRQIDRKLETIDLGARDMSIAELLGDLGPASAPVAASGLLLSIGEESSRISARDYQRLWAGEDLVIPSGYGNLVARAAQGLDIRLGEPVTAIRWDGAGVTVTARSGELRAGACIVTVPVGVLKAGTIRFTPELPAATRDALGGLHMGALTKIALKVEGDRAGIVPGTSLLEAGAPERMMNFDMFPDGKDIVIGYCGGDYARKLSEAGTEETRAHVVDLLVKMVGSDFRRKVGAVAFPAWWTDPCARGSYSVCDPGHDRAREALAQPIGGRLLIAGEATAGGGAMTVGGATLAGRAAAAALARLKA</sequence>
<dbReference type="PANTHER" id="PTHR10742:SF410">
    <property type="entry name" value="LYSINE-SPECIFIC HISTONE DEMETHYLASE 2"/>
    <property type="match status" value="1"/>
</dbReference>
<reference evidence="9 11" key="2">
    <citation type="submission" date="2017-02" db="EMBL/GenBank/DDBJ databases">
        <authorList>
            <person name="Peterson S.W."/>
        </authorList>
    </citation>
    <scope>NUCLEOTIDE SEQUENCE [LARGE SCALE GENOMIC DNA]</scope>
    <source>
        <strain evidence="9 11">DSM 9653</strain>
    </source>
</reference>
<dbReference type="InterPro" id="IPR050281">
    <property type="entry name" value="Flavin_monoamine_oxidase"/>
</dbReference>
<organism evidence="8 10">
    <name type="scientific">Bosea thiooxidans</name>
    <dbReference type="NCBI Taxonomy" id="53254"/>
    <lineage>
        <taxon>Bacteria</taxon>
        <taxon>Pseudomonadati</taxon>
        <taxon>Pseudomonadota</taxon>
        <taxon>Alphaproteobacteria</taxon>
        <taxon>Hyphomicrobiales</taxon>
        <taxon>Boseaceae</taxon>
        <taxon>Bosea</taxon>
    </lineage>
</organism>
<dbReference type="PRINTS" id="PR00420">
    <property type="entry name" value="RNGMNOXGNASE"/>
</dbReference>
<dbReference type="EMBL" id="FUYX01000001">
    <property type="protein sequence ID" value="SKB31727.1"/>
    <property type="molecule type" value="Genomic_DNA"/>
</dbReference>
<feature type="domain" description="Amine oxidase" evidence="7">
    <location>
        <begin position="45"/>
        <end position="148"/>
    </location>
</feature>
<dbReference type="InterPro" id="IPR036188">
    <property type="entry name" value="FAD/NAD-bd_sf"/>
</dbReference>
<dbReference type="Gene3D" id="3.50.50.60">
    <property type="entry name" value="FAD/NAD(P)-binding domain"/>
    <property type="match status" value="1"/>
</dbReference>
<comment type="catalytic activity">
    <reaction evidence="6">
        <text>L-tryptophan + O2 = indole-3-acetamide + CO2 + H2O</text>
        <dbReference type="Rhea" id="RHEA:16165"/>
        <dbReference type="ChEBI" id="CHEBI:15377"/>
        <dbReference type="ChEBI" id="CHEBI:15379"/>
        <dbReference type="ChEBI" id="CHEBI:16031"/>
        <dbReference type="ChEBI" id="CHEBI:16526"/>
        <dbReference type="ChEBI" id="CHEBI:57912"/>
        <dbReference type="EC" id="1.13.12.3"/>
    </reaction>
</comment>
<dbReference type="InterPro" id="IPR002937">
    <property type="entry name" value="Amino_oxidase"/>
</dbReference>
<comment type="similarity">
    <text evidence="2">Belongs to the tryptophan 2-monooxygenase family.</text>
</comment>
<dbReference type="RefSeq" id="WP_055727967.1">
    <property type="nucleotide sequence ID" value="NZ_FUYX01000001.1"/>
</dbReference>
<dbReference type="Proteomes" id="UP000051562">
    <property type="component" value="Unassembled WGS sequence"/>
</dbReference>
<dbReference type="EMBL" id="LMAR01000033">
    <property type="protein sequence ID" value="KQK30806.1"/>
    <property type="molecule type" value="Genomic_DNA"/>
</dbReference>
<proteinExistence type="inferred from homology"/>
<dbReference type="OrthoDB" id="337830at2"/>
<dbReference type="EC" id="1.13.12.3" evidence="3"/>
<evidence type="ECO:0000256" key="3">
    <source>
        <dbReference type="ARBA" id="ARBA00012535"/>
    </source>
</evidence>
<evidence type="ECO:0000256" key="6">
    <source>
        <dbReference type="ARBA" id="ARBA00047321"/>
    </source>
</evidence>
<dbReference type="PROSITE" id="PS51318">
    <property type="entry name" value="TAT"/>
    <property type="match status" value="1"/>
</dbReference>
<dbReference type="SUPFAM" id="SSF54373">
    <property type="entry name" value="FAD-linked reductases, C-terminal domain"/>
    <property type="match status" value="1"/>
</dbReference>
<keyword evidence="5" id="KW-0073">Auxin biosynthesis</keyword>
<evidence type="ECO:0000313" key="9">
    <source>
        <dbReference type="EMBL" id="SKB31727.1"/>
    </source>
</evidence>
<accession>A0A0Q3PLY6</accession>
<evidence type="ECO:0000256" key="1">
    <source>
        <dbReference type="ARBA" id="ARBA00004814"/>
    </source>
</evidence>
<dbReference type="Proteomes" id="UP000190130">
    <property type="component" value="Unassembled WGS sequence"/>
</dbReference>
<name>A0A0Q3PLY6_9HYPH</name>
<evidence type="ECO:0000259" key="7">
    <source>
        <dbReference type="Pfam" id="PF01593"/>
    </source>
</evidence>
<dbReference type="GO" id="GO:0009851">
    <property type="term" value="P:auxin biosynthetic process"/>
    <property type="evidence" value="ECO:0007669"/>
    <property type="project" value="UniProtKB-KW"/>
</dbReference>
<comment type="pathway">
    <text evidence="1">Plant hormone metabolism; auxin biosynthesis.</text>
</comment>
<evidence type="ECO:0000256" key="2">
    <source>
        <dbReference type="ARBA" id="ARBA00005833"/>
    </source>
</evidence>
<keyword evidence="10" id="KW-1185">Reference proteome</keyword>
<evidence type="ECO:0000256" key="5">
    <source>
        <dbReference type="ARBA" id="ARBA00023070"/>
    </source>
</evidence>
<dbReference type="STRING" id="53254.SAMN05660750_00003"/>
<reference evidence="8 10" key="1">
    <citation type="submission" date="2015-10" db="EMBL/GenBank/DDBJ databases">
        <title>Draft genome of Bosea thiooxidans.</title>
        <authorList>
            <person name="Wang X."/>
        </authorList>
    </citation>
    <scope>NUCLEOTIDE SEQUENCE [LARGE SCALE GENOMIC DNA]</scope>
    <source>
        <strain evidence="8 10">CGMCC 9174</strain>
    </source>
</reference>
<dbReference type="AlphaFoldDB" id="A0A0Q3PLY6"/>
<evidence type="ECO:0000313" key="11">
    <source>
        <dbReference type="Proteomes" id="UP000190130"/>
    </source>
</evidence>
<evidence type="ECO:0000313" key="10">
    <source>
        <dbReference type="Proteomes" id="UP000051562"/>
    </source>
</evidence>
<protein>
    <recommendedName>
        <fullName evidence="4">Tryptophan 2-monooxygenase</fullName>
        <ecNumber evidence="3">1.13.12.3</ecNumber>
    </recommendedName>
</protein>
<feature type="domain" description="Amine oxidase" evidence="7">
    <location>
        <begin position="198"/>
        <end position="438"/>
    </location>
</feature>
<dbReference type="SUPFAM" id="SSF51905">
    <property type="entry name" value="FAD/NAD(P)-binding domain"/>
    <property type="match status" value="1"/>
</dbReference>